<reference evidence="2 3" key="1">
    <citation type="submission" date="2018-11" db="EMBL/GenBank/DDBJ databases">
        <authorList>
            <consortium name="Pathogen Informatics"/>
        </authorList>
    </citation>
    <scope>NUCLEOTIDE SEQUENCE [LARGE SCALE GENOMIC DNA]</scope>
</reference>
<gene>
    <name evidence="2" type="ORF">SVUK_LOCUS11735</name>
</gene>
<dbReference type="AlphaFoldDB" id="A0A3P7JKM0"/>
<feature type="compositionally biased region" description="Polar residues" evidence="1">
    <location>
        <begin position="124"/>
        <end position="133"/>
    </location>
</feature>
<feature type="region of interest" description="Disordered" evidence="1">
    <location>
        <begin position="48"/>
        <end position="67"/>
    </location>
</feature>
<evidence type="ECO:0000313" key="2">
    <source>
        <dbReference type="EMBL" id="VDM76737.1"/>
    </source>
</evidence>
<keyword evidence="3" id="KW-1185">Reference proteome</keyword>
<accession>A0A3P7JKM0</accession>
<sequence>MEAKDGRGDNLMRIDKMNYRWVFERAWRSALVGPGVVGAHETVMPNMSSGPKSIAPVQPDTGFDNFGRRCSPVAAGNPEPEMDWISQTVVLPVWSTFSWKSGKPETSNSFPASETPLEDKLPLFQSQPRAKMT</sequence>
<name>A0A3P7JKM0_STRVU</name>
<dbReference type="Proteomes" id="UP000270094">
    <property type="component" value="Unassembled WGS sequence"/>
</dbReference>
<organism evidence="2 3">
    <name type="scientific">Strongylus vulgaris</name>
    <name type="common">Blood worm</name>
    <dbReference type="NCBI Taxonomy" id="40348"/>
    <lineage>
        <taxon>Eukaryota</taxon>
        <taxon>Metazoa</taxon>
        <taxon>Ecdysozoa</taxon>
        <taxon>Nematoda</taxon>
        <taxon>Chromadorea</taxon>
        <taxon>Rhabditida</taxon>
        <taxon>Rhabditina</taxon>
        <taxon>Rhabditomorpha</taxon>
        <taxon>Strongyloidea</taxon>
        <taxon>Strongylidae</taxon>
        <taxon>Strongylus</taxon>
    </lineage>
</organism>
<feature type="compositionally biased region" description="Polar residues" evidence="1">
    <location>
        <begin position="99"/>
        <end position="112"/>
    </location>
</feature>
<protein>
    <submittedName>
        <fullName evidence="2">Uncharacterized protein</fullName>
    </submittedName>
</protein>
<evidence type="ECO:0000256" key="1">
    <source>
        <dbReference type="SAM" id="MobiDB-lite"/>
    </source>
</evidence>
<proteinExistence type="predicted"/>
<dbReference type="EMBL" id="UYYB01097614">
    <property type="protein sequence ID" value="VDM76737.1"/>
    <property type="molecule type" value="Genomic_DNA"/>
</dbReference>
<evidence type="ECO:0000313" key="3">
    <source>
        <dbReference type="Proteomes" id="UP000270094"/>
    </source>
</evidence>
<feature type="region of interest" description="Disordered" evidence="1">
    <location>
        <begin position="99"/>
        <end position="133"/>
    </location>
</feature>